<feature type="compositionally biased region" description="Acidic residues" evidence="1">
    <location>
        <begin position="161"/>
        <end position="176"/>
    </location>
</feature>
<feature type="compositionally biased region" description="Acidic residues" evidence="1">
    <location>
        <begin position="141"/>
        <end position="151"/>
    </location>
</feature>
<comment type="caution">
    <text evidence="2">The sequence shown here is derived from an EMBL/GenBank/DDBJ whole genome shotgun (WGS) entry which is preliminary data.</text>
</comment>
<dbReference type="EMBL" id="JALLBG020000237">
    <property type="protein sequence ID" value="KAL3758255.1"/>
    <property type="molecule type" value="Genomic_DNA"/>
</dbReference>
<reference evidence="2 3" key="1">
    <citation type="submission" date="2024-10" db="EMBL/GenBank/DDBJ databases">
        <title>Updated reference genomes for cyclostephanoid diatoms.</title>
        <authorList>
            <person name="Roberts W.R."/>
            <person name="Alverson A.J."/>
        </authorList>
    </citation>
    <scope>NUCLEOTIDE SEQUENCE [LARGE SCALE GENOMIC DNA]</scope>
    <source>
        <strain evidence="2 3">AJA232-27</strain>
    </source>
</reference>
<feature type="region of interest" description="Disordered" evidence="1">
    <location>
        <begin position="86"/>
        <end position="107"/>
    </location>
</feature>
<feature type="region of interest" description="Disordered" evidence="1">
    <location>
        <begin position="1"/>
        <end position="63"/>
    </location>
</feature>
<dbReference type="Proteomes" id="UP001530293">
    <property type="component" value="Unassembled WGS sequence"/>
</dbReference>
<evidence type="ECO:0000313" key="3">
    <source>
        <dbReference type="Proteomes" id="UP001530293"/>
    </source>
</evidence>
<name>A0ABD3M2I9_9STRA</name>
<feature type="region of interest" description="Disordered" evidence="1">
    <location>
        <begin position="119"/>
        <end position="185"/>
    </location>
</feature>
<keyword evidence="3" id="KW-1185">Reference proteome</keyword>
<accession>A0ABD3M2I9</accession>
<dbReference type="AlphaFoldDB" id="A0ABD3M2I9"/>
<gene>
    <name evidence="2" type="ORF">ACHAWU_004893</name>
</gene>
<proteinExistence type="predicted"/>
<evidence type="ECO:0000256" key="1">
    <source>
        <dbReference type="SAM" id="MobiDB-lite"/>
    </source>
</evidence>
<organism evidence="2 3">
    <name type="scientific">Discostella pseudostelligera</name>
    <dbReference type="NCBI Taxonomy" id="259834"/>
    <lineage>
        <taxon>Eukaryota</taxon>
        <taxon>Sar</taxon>
        <taxon>Stramenopiles</taxon>
        <taxon>Ochrophyta</taxon>
        <taxon>Bacillariophyta</taxon>
        <taxon>Coscinodiscophyceae</taxon>
        <taxon>Thalassiosirophycidae</taxon>
        <taxon>Stephanodiscales</taxon>
        <taxon>Stephanodiscaceae</taxon>
        <taxon>Discostella</taxon>
    </lineage>
</organism>
<sequence>MGFEEEDDAAAHRRQREIVLPLWPQLDDEKGNDEEQQHHLPARRKSDGEKSAFEEEEQVKDDMTLTFADFPPSFIYASISMSQDEMQETKNTYHRAPPRKAGSMDSFFSPHLRLDAKVKQVNTNRKNVEEGGGVGPRMDMNVDDNEDEDDAASCPPHIIAEEEEEEDEDASDDENGADYLNSVWRSTTGWNRQTASFRS</sequence>
<protein>
    <submittedName>
        <fullName evidence="2">Uncharacterized protein</fullName>
    </submittedName>
</protein>
<evidence type="ECO:0000313" key="2">
    <source>
        <dbReference type="EMBL" id="KAL3758255.1"/>
    </source>
</evidence>
<feature type="compositionally biased region" description="Basic and acidic residues" evidence="1">
    <location>
        <begin position="27"/>
        <end position="53"/>
    </location>
</feature>